<dbReference type="InterPro" id="IPR006139">
    <property type="entry name" value="D-isomer_2_OHA_DH_cat_dom"/>
</dbReference>
<keyword evidence="4" id="KW-1185">Reference proteome</keyword>
<reference evidence="3" key="1">
    <citation type="submission" date="2017-07" db="EMBL/GenBank/DDBJ databases">
        <title>Taro Niue Genome Assembly and Annotation.</title>
        <authorList>
            <person name="Atibalentja N."/>
            <person name="Keating K."/>
            <person name="Fields C.J."/>
        </authorList>
    </citation>
    <scope>NUCLEOTIDE SEQUENCE</scope>
    <source>
        <strain evidence="3">Niue_2</strain>
        <tissue evidence="3">Leaf</tissue>
    </source>
</reference>
<accession>A0A843UV17</accession>
<evidence type="ECO:0000313" key="4">
    <source>
        <dbReference type="Proteomes" id="UP000652761"/>
    </source>
</evidence>
<dbReference type="Pfam" id="PF00389">
    <property type="entry name" value="2-Hacid_dh"/>
    <property type="match status" value="1"/>
</dbReference>
<keyword evidence="1" id="KW-0560">Oxidoreductase</keyword>
<evidence type="ECO:0000313" key="3">
    <source>
        <dbReference type="EMBL" id="MQL87378.1"/>
    </source>
</evidence>
<comment type="caution">
    <text evidence="3">The sequence shown here is derived from an EMBL/GenBank/DDBJ whole genome shotgun (WGS) entry which is preliminary data.</text>
</comment>
<protein>
    <recommendedName>
        <fullName evidence="2">D-isomer specific 2-hydroxyacid dehydrogenase catalytic domain-containing protein</fullName>
    </recommendedName>
</protein>
<dbReference type="Gene3D" id="3.40.50.720">
    <property type="entry name" value="NAD(P)-binding Rossmann-like Domain"/>
    <property type="match status" value="2"/>
</dbReference>
<dbReference type="GO" id="GO:0016618">
    <property type="term" value="F:hydroxypyruvate reductase [NAD(P)H] activity"/>
    <property type="evidence" value="ECO:0007669"/>
    <property type="project" value="TreeGrafter"/>
</dbReference>
<dbReference type="Proteomes" id="UP000652761">
    <property type="component" value="Unassembled WGS sequence"/>
</dbReference>
<dbReference type="AlphaFoldDB" id="A0A843UV17"/>
<evidence type="ECO:0000256" key="1">
    <source>
        <dbReference type="ARBA" id="ARBA00023002"/>
    </source>
</evidence>
<dbReference type="InterPro" id="IPR050223">
    <property type="entry name" value="D-isomer_2-hydroxyacid_DH"/>
</dbReference>
<dbReference type="PANTHER" id="PTHR10996">
    <property type="entry name" value="2-HYDROXYACID DEHYDROGENASE-RELATED"/>
    <property type="match status" value="1"/>
</dbReference>
<dbReference type="SUPFAM" id="SSF52283">
    <property type="entry name" value="Formate/glycerate dehydrogenase catalytic domain-like"/>
    <property type="match status" value="1"/>
</dbReference>
<proteinExistence type="predicted"/>
<dbReference type="GO" id="GO:0030267">
    <property type="term" value="F:glyoxylate reductase (NADPH) activity"/>
    <property type="evidence" value="ECO:0007669"/>
    <property type="project" value="TreeGrafter"/>
</dbReference>
<dbReference type="OrthoDB" id="298012at2759"/>
<gene>
    <name evidence="3" type="ORF">Taro_019902</name>
</gene>
<dbReference type="EMBL" id="NMUH01000973">
    <property type="protein sequence ID" value="MQL87378.1"/>
    <property type="molecule type" value="Genomic_DNA"/>
</dbReference>
<dbReference type="PANTHER" id="PTHR10996:SF179">
    <property type="entry name" value="D-ISOMER SPECIFIC 2-HYDROXYACID DEHYDROGENASE FAMILY PROTEIN-RELATED"/>
    <property type="match status" value="1"/>
</dbReference>
<feature type="domain" description="D-isomer specific 2-hydroxyacid dehydrogenase catalytic" evidence="2">
    <location>
        <begin position="60"/>
        <end position="129"/>
    </location>
</feature>
<sequence>MAEEEQAKTDCSPHLPVILLLQPPTGSLGEQLSRRFRLLKPWEAEDGVDEASGEPSDAFLARHADAVRSAVCFPGCGVSARLLALLPRLECVVTPSMGVNHIDMAECQRRGVAVANAGAVFCADTADYAVGLLIDVLRRVSAADRYVRSGRWPQQGKFPLGSKVDPHLLFVSRSPNIIGA</sequence>
<evidence type="ECO:0000259" key="2">
    <source>
        <dbReference type="Pfam" id="PF00389"/>
    </source>
</evidence>
<dbReference type="GO" id="GO:0051287">
    <property type="term" value="F:NAD binding"/>
    <property type="evidence" value="ECO:0007669"/>
    <property type="project" value="InterPro"/>
</dbReference>
<dbReference type="GO" id="GO:0005829">
    <property type="term" value="C:cytosol"/>
    <property type="evidence" value="ECO:0007669"/>
    <property type="project" value="TreeGrafter"/>
</dbReference>
<organism evidence="3 4">
    <name type="scientific">Colocasia esculenta</name>
    <name type="common">Wild taro</name>
    <name type="synonym">Arum esculentum</name>
    <dbReference type="NCBI Taxonomy" id="4460"/>
    <lineage>
        <taxon>Eukaryota</taxon>
        <taxon>Viridiplantae</taxon>
        <taxon>Streptophyta</taxon>
        <taxon>Embryophyta</taxon>
        <taxon>Tracheophyta</taxon>
        <taxon>Spermatophyta</taxon>
        <taxon>Magnoliopsida</taxon>
        <taxon>Liliopsida</taxon>
        <taxon>Araceae</taxon>
        <taxon>Aroideae</taxon>
        <taxon>Colocasieae</taxon>
        <taxon>Colocasia</taxon>
    </lineage>
</organism>
<name>A0A843UV17_COLES</name>